<keyword evidence="3" id="KW-1185">Reference proteome</keyword>
<feature type="compositionally biased region" description="Low complexity" evidence="1">
    <location>
        <begin position="74"/>
        <end position="83"/>
    </location>
</feature>
<dbReference type="SUPFAM" id="SSF50630">
    <property type="entry name" value="Acid proteases"/>
    <property type="match status" value="1"/>
</dbReference>
<evidence type="ECO:0000313" key="3">
    <source>
        <dbReference type="Proteomes" id="UP001562425"/>
    </source>
</evidence>
<evidence type="ECO:0008006" key="4">
    <source>
        <dbReference type="Google" id="ProtNLM"/>
    </source>
</evidence>
<dbReference type="PROSITE" id="PS00141">
    <property type="entry name" value="ASP_PROTEASE"/>
    <property type="match status" value="1"/>
</dbReference>
<name>A0ABD1D825_CULPP</name>
<evidence type="ECO:0000256" key="1">
    <source>
        <dbReference type="SAM" id="MobiDB-lite"/>
    </source>
</evidence>
<sequence length="320" mass="35827">MAEYFLGLVAKARYLVGAPSEVELVLNLSHHFPRNVCSRLSSCPDIKSAYSMLQIEDHHNNNTQRTNWKRTPEGANNAAVASGSGTGGNSRNWRDAGSNNRAVRATTAEADDDAEPETHPIANIFVGPEELLAEDNVDNSCVKVEKSPVIEVLIGERPMLVLLDSGSELSCIDGNLYREVKAIGVEMCELPVQKTTIQGAFGGKKKTISNQIFLPLYISGEAVYKRGYVKQRQCCITIIDQIECWTHSTSFQYSEKVQRLKCFVQQAGRSQALVSRIEITVYHRFNLMHKKMPHPRHVWKSFLAAVEQTSVDDFTRIRRS</sequence>
<feature type="region of interest" description="Disordered" evidence="1">
    <location>
        <begin position="60"/>
        <end position="99"/>
    </location>
</feature>
<proteinExistence type="predicted"/>
<dbReference type="EMBL" id="JBEHCU010006982">
    <property type="protein sequence ID" value="KAL1395802.1"/>
    <property type="molecule type" value="Genomic_DNA"/>
</dbReference>
<accession>A0ABD1D825</accession>
<dbReference type="InterPro" id="IPR021109">
    <property type="entry name" value="Peptidase_aspartic_dom_sf"/>
</dbReference>
<protein>
    <recommendedName>
        <fullName evidence="4">Peptidase A2 domain-containing protein</fullName>
    </recommendedName>
</protein>
<evidence type="ECO:0000313" key="2">
    <source>
        <dbReference type="EMBL" id="KAL1395802.1"/>
    </source>
</evidence>
<dbReference type="AlphaFoldDB" id="A0ABD1D825"/>
<organism evidence="2 3">
    <name type="scientific">Culex pipiens pipiens</name>
    <name type="common">Northern house mosquito</name>
    <dbReference type="NCBI Taxonomy" id="38569"/>
    <lineage>
        <taxon>Eukaryota</taxon>
        <taxon>Metazoa</taxon>
        <taxon>Ecdysozoa</taxon>
        <taxon>Arthropoda</taxon>
        <taxon>Hexapoda</taxon>
        <taxon>Insecta</taxon>
        <taxon>Pterygota</taxon>
        <taxon>Neoptera</taxon>
        <taxon>Endopterygota</taxon>
        <taxon>Diptera</taxon>
        <taxon>Nematocera</taxon>
        <taxon>Culicoidea</taxon>
        <taxon>Culicidae</taxon>
        <taxon>Culicinae</taxon>
        <taxon>Culicini</taxon>
        <taxon>Culex</taxon>
        <taxon>Culex</taxon>
    </lineage>
</organism>
<dbReference type="InterPro" id="IPR001969">
    <property type="entry name" value="Aspartic_peptidase_AS"/>
</dbReference>
<dbReference type="Proteomes" id="UP001562425">
    <property type="component" value="Unassembled WGS sequence"/>
</dbReference>
<comment type="caution">
    <text evidence="2">The sequence shown here is derived from an EMBL/GenBank/DDBJ whole genome shotgun (WGS) entry which is preliminary data.</text>
</comment>
<gene>
    <name evidence="2" type="ORF">pipiens_010975</name>
</gene>
<reference evidence="2 3" key="1">
    <citation type="submission" date="2024-05" db="EMBL/GenBank/DDBJ databases">
        <title>Culex pipiens pipiens assembly and annotation.</title>
        <authorList>
            <person name="Alout H."/>
            <person name="Durand T."/>
        </authorList>
    </citation>
    <scope>NUCLEOTIDE SEQUENCE [LARGE SCALE GENOMIC DNA]</scope>
    <source>
        <strain evidence="2">HA-2024</strain>
        <tissue evidence="2">Whole body</tissue>
    </source>
</reference>